<comment type="caution">
    <text evidence="11">The sequence shown here is derived from an EMBL/GenBank/DDBJ whole genome shotgun (WGS) entry which is preliminary data.</text>
</comment>
<comment type="cofactor">
    <cofactor evidence="1 9">
        <name>heme</name>
        <dbReference type="ChEBI" id="CHEBI:30413"/>
    </cofactor>
</comment>
<comment type="similarity">
    <text evidence="3">Belongs to the cytochrome P450 family.</text>
</comment>
<dbReference type="InterPro" id="IPR036396">
    <property type="entry name" value="Cyt_P450_sf"/>
</dbReference>
<dbReference type="Proteomes" id="UP000559256">
    <property type="component" value="Unassembled WGS sequence"/>
</dbReference>
<keyword evidence="8" id="KW-0503">Monooxygenase</keyword>
<organism evidence="11 12">
    <name type="scientific">Tetrapyrgos nigripes</name>
    <dbReference type="NCBI Taxonomy" id="182062"/>
    <lineage>
        <taxon>Eukaryota</taxon>
        <taxon>Fungi</taxon>
        <taxon>Dikarya</taxon>
        <taxon>Basidiomycota</taxon>
        <taxon>Agaricomycotina</taxon>
        <taxon>Agaricomycetes</taxon>
        <taxon>Agaricomycetidae</taxon>
        <taxon>Agaricales</taxon>
        <taxon>Marasmiineae</taxon>
        <taxon>Marasmiaceae</taxon>
        <taxon>Tetrapyrgos</taxon>
    </lineage>
</organism>
<keyword evidence="10" id="KW-0812">Transmembrane</keyword>
<evidence type="ECO:0000256" key="9">
    <source>
        <dbReference type="PIRSR" id="PIRSR602401-1"/>
    </source>
</evidence>
<keyword evidence="5 9" id="KW-0479">Metal-binding</keyword>
<keyword evidence="7 9" id="KW-0408">Iron</keyword>
<name>A0A8H5C5K9_9AGAR</name>
<evidence type="ECO:0008006" key="13">
    <source>
        <dbReference type="Google" id="ProtNLM"/>
    </source>
</evidence>
<evidence type="ECO:0000256" key="7">
    <source>
        <dbReference type="ARBA" id="ARBA00023004"/>
    </source>
</evidence>
<evidence type="ECO:0000256" key="4">
    <source>
        <dbReference type="ARBA" id="ARBA00022617"/>
    </source>
</evidence>
<dbReference type="PANTHER" id="PTHR46300">
    <property type="entry name" value="P450, PUTATIVE (EUROFUNG)-RELATED-RELATED"/>
    <property type="match status" value="1"/>
</dbReference>
<dbReference type="GO" id="GO:0020037">
    <property type="term" value="F:heme binding"/>
    <property type="evidence" value="ECO:0007669"/>
    <property type="project" value="InterPro"/>
</dbReference>
<dbReference type="GO" id="GO:0005506">
    <property type="term" value="F:iron ion binding"/>
    <property type="evidence" value="ECO:0007669"/>
    <property type="project" value="InterPro"/>
</dbReference>
<keyword evidence="10" id="KW-1133">Transmembrane helix</keyword>
<dbReference type="SUPFAM" id="SSF48264">
    <property type="entry name" value="Cytochrome P450"/>
    <property type="match status" value="1"/>
</dbReference>
<dbReference type="GO" id="GO:0004497">
    <property type="term" value="F:monooxygenase activity"/>
    <property type="evidence" value="ECO:0007669"/>
    <property type="project" value="UniProtKB-KW"/>
</dbReference>
<evidence type="ECO:0000313" key="11">
    <source>
        <dbReference type="EMBL" id="KAF5334568.1"/>
    </source>
</evidence>
<dbReference type="GO" id="GO:0016705">
    <property type="term" value="F:oxidoreductase activity, acting on paired donors, with incorporation or reduction of molecular oxygen"/>
    <property type="evidence" value="ECO:0007669"/>
    <property type="project" value="InterPro"/>
</dbReference>
<dbReference type="Pfam" id="PF00067">
    <property type="entry name" value="p450"/>
    <property type="match status" value="1"/>
</dbReference>
<sequence length="531" mass="60434">MPTLFELDVLSSVLACFVLYAIFSFIRTQTLAACRHPPYPPGPKKLPILGNLLDLPLQHPWVAFHEMSLKYDSDVIHLKAPGLNIIYLDSVQAINDLLEKRSAIYSSRPVMTMMEYMGWTEKFPFMEYNDTWKAQRRIFQREFGKEDARRFEKQERRAAYELLGRCLDAPEDILGHIRHLAGSTILAITYGIEVLPTGDPSIVAAERCLDAITFATMPGLFWLVDAFPFFMKLPEWLPGFPFRKQAKIWRHDMEQMVDEPFQRVKRDMAEGGAGSSSIVSRYLDSISIHEMTAEERSKAEKLIRDLGGSVYVGGADTTVSSFASFFRHMVRNPQIQRKAQAELDRVLGIGQLPEFKDEASLPYITAILRETLRDSTVTPFACPHRSTNDDVYRGWYVPKGSVILPSVWALAHDPKVYPDPFQFVPERFLTPSGALNPQVTDPMTFTFGFGRRICPARFMGWSSMWITIASVLAVFDILPCLDEKGEEIIPTLEYKNGIVVHPVPFKCRIVPRSKEHEILVRNLVDNNVGSY</sequence>
<evidence type="ECO:0000313" key="12">
    <source>
        <dbReference type="Proteomes" id="UP000559256"/>
    </source>
</evidence>
<dbReference type="Gene3D" id="1.10.630.10">
    <property type="entry name" value="Cytochrome P450"/>
    <property type="match status" value="1"/>
</dbReference>
<dbReference type="AlphaFoldDB" id="A0A8H5C5K9"/>
<comment type="pathway">
    <text evidence="2">Secondary metabolite biosynthesis.</text>
</comment>
<evidence type="ECO:0000256" key="2">
    <source>
        <dbReference type="ARBA" id="ARBA00005179"/>
    </source>
</evidence>
<dbReference type="EMBL" id="JAACJM010000258">
    <property type="protein sequence ID" value="KAF5334568.1"/>
    <property type="molecule type" value="Genomic_DNA"/>
</dbReference>
<keyword evidence="6" id="KW-0560">Oxidoreductase</keyword>
<dbReference type="InterPro" id="IPR050364">
    <property type="entry name" value="Cytochrome_P450_fung"/>
</dbReference>
<dbReference type="InterPro" id="IPR001128">
    <property type="entry name" value="Cyt_P450"/>
</dbReference>
<evidence type="ECO:0000256" key="10">
    <source>
        <dbReference type="SAM" id="Phobius"/>
    </source>
</evidence>
<dbReference type="CDD" id="cd11065">
    <property type="entry name" value="CYP64-like"/>
    <property type="match status" value="1"/>
</dbReference>
<evidence type="ECO:0000256" key="1">
    <source>
        <dbReference type="ARBA" id="ARBA00001971"/>
    </source>
</evidence>
<evidence type="ECO:0000256" key="3">
    <source>
        <dbReference type="ARBA" id="ARBA00010617"/>
    </source>
</evidence>
<evidence type="ECO:0000256" key="5">
    <source>
        <dbReference type="ARBA" id="ARBA00022723"/>
    </source>
</evidence>
<keyword evidence="12" id="KW-1185">Reference proteome</keyword>
<evidence type="ECO:0000256" key="8">
    <source>
        <dbReference type="ARBA" id="ARBA00023033"/>
    </source>
</evidence>
<evidence type="ECO:0000256" key="6">
    <source>
        <dbReference type="ARBA" id="ARBA00023002"/>
    </source>
</evidence>
<accession>A0A8H5C5K9</accession>
<dbReference type="InterPro" id="IPR002401">
    <property type="entry name" value="Cyt_P450_E_grp-I"/>
</dbReference>
<gene>
    <name evidence="11" type="ORF">D9758_015782</name>
</gene>
<proteinExistence type="inferred from homology"/>
<keyword evidence="4 9" id="KW-0349">Heme</keyword>
<feature type="binding site" description="axial binding residue" evidence="9">
    <location>
        <position position="454"/>
    </location>
    <ligand>
        <name>heme</name>
        <dbReference type="ChEBI" id="CHEBI:30413"/>
    </ligand>
    <ligandPart>
        <name>Fe</name>
        <dbReference type="ChEBI" id="CHEBI:18248"/>
    </ligandPart>
</feature>
<reference evidence="11 12" key="1">
    <citation type="journal article" date="2020" name="ISME J.">
        <title>Uncovering the hidden diversity of litter-decomposition mechanisms in mushroom-forming fungi.</title>
        <authorList>
            <person name="Floudas D."/>
            <person name="Bentzer J."/>
            <person name="Ahren D."/>
            <person name="Johansson T."/>
            <person name="Persson P."/>
            <person name="Tunlid A."/>
        </authorList>
    </citation>
    <scope>NUCLEOTIDE SEQUENCE [LARGE SCALE GENOMIC DNA]</scope>
    <source>
        <strain evidence="11 12">CBS 291.85</strain>
    </source>
</reference>
<protein>
    <recommendedName>
        <fullName evidence="13">Cytochrome P450</fullName>
    </recommendedName>
</protein>
<dbReference type="PRINTS" id="PR00463">
    <property type="entry name" value="EP450I"/>
</dbReference>
<keyword evidence="10" id="KW-0472">Membrane</keyword>
<dbReference type="PANTHER" id="PTHR46300:SF7">
    <property type="entry name" value="P450, PUTATIVE (EUROFUNG)-RELATED"/>
    <property type="match status" value="1"/>
</dbReference>
<dbReference type="OrthoDB" id="2789670at2759"/>
<feature type="transmembrane region" description="Helical" evidence="10">
    <location>
        <begin position="7"/>
        <end position="26"/>
    </location>
</feature>